<dbReference type="Proteomes" id="UP001189429">
    <property type="component" value="Unassembled WGS sequence"/>
</dbReference>
<comment type="caution">
    <text evidence="1">The sequence shown here is derived from an EMBL/GenBank/DDBJ whole genome shotgun (WGS) entry which is preliminary data.</text>
</comment>
<dbReference type="EMBL" id="CAUYUJ010022245">
    <property type="protein sequence ID" value="CAK0909707.1"/>
    <property type="molecule type" value="Genomic_DNA"/>
</dbReference>
<gene>
    <name evidence="1" type="ORF">PCOR1329_LOCUS84057</name>
</gene>
<feature type="non-terminal residue" evidence="1">
    <location>
        <position position="297"/>
    </location>
</feature>
<sequence length="297" mass="32077">MLAFASLVMTAWVFSRERGVRPFPSLPADLGAGSRAALPGKAADAVPFGRSGLTALLLACCSPALGARPWCAWLLAASCGALLALRGGRLLSWPVAFCAGAPHALEMDAAWWLKEPRRAWRWWLLDGLPSAPRLFQQALREAPHLEPLRRAGLLAPQGAGGQAAPREQPPLDLRYGLEVWSPREQAWLRARVAKESGNWVTVRYRLSDGQEVEQELHRDNKQLRTIGRAKRLLLAALTRLCDLVLPEAGPAPGGDQGSGSTEGSWECRACGSITWNALPACQGCGAVRSAAVLFPER</sequence>
<name>A0ABN9YDA9_9DINO</name>
<evidence type="ECO:0000313" key="1">
    <source>
        <dbReference type="EMBL" id="CAK0909707.1"/>
    </source>
</evidence>
<evidence type="ECO:0000313" key="2">
    <source>
        <dbReference type="Proteomes" id="UP001189429"/>
    </source>
</evidence>
<accession>A0ABN9YDA9</accession>
<reference evidence="1" key="1">
    <citation type="submission" date="2023-10" db="EMBL/GenBank/DDBJ databases">
        <authorList>
            <person name="Chen Y."/>
            <person name="Shah S."/>
            <person name="Dougan E. K."/>
            <person name="Thang M."/>
            <person name="Chan C."/>
        </authorList>
    </citation>
    <scope>NUCLEOTIDE SEQUENCE [LARGE SCALE GENOMIC DNA]</scope>
</reference>
<proteinExistence type="predicted"/>
<organism evidence="1 2">
    <name type="scientific">Prorocentrum cordatum</name>
    <dbReference type="NCBI Taxonomy" id="2364126"/>
    <lineage>
        <taxon>Eukaryota</taxon>
        <taxon>Sar</taxon>
        <taxon>Alveolata</taxon>
        <taxon>Dinophyceae</taxon>
        <taxon>Prorocentrales</taxon>
        <taxon>Prorocentraceae</taxon>
        <taxon>Prorocentrum</taxon>
    </lineage>
</organism>
<keyword evidence="2" id="KW-1185">Reference proteome</keyword>
<protein>
    <recommendedName>
        <fullName evidence="3">RanBP2-type domain-containing protein</fullName>
    </recommendedName>
</protein>
<evidence type="ECO:0008006" key="3">
    <source>
        <dbReference type="Google" id="ProtNLM"/>
    </source>
</evidence>